<comment type="caution">
    <text evidence="3">The sequence shown here is derived from an EMBL/GenBank/DDBJ whole genome shotgun (WGS) entry which is preliminary data.</text>
</comment>
<accession>A0AAN9XXV7</accession>
<evidence type="ECO:0000256" key="1">
    <source>
        <dbReference type="SAM" id="MobiDB-lite"/>
    </source>
</evidence>
<dbReference type="Gene3D" id="1.25.40.10">
    <property type="entry name" value="Tetratricopeptide repeat domain"/>
    <property type="match status" value="1"/>
</dbReference>
<dbReference type="PANTHER" id="PTHR46512">
    <property type="entry name" value="PEPTIDYLPROLYL ISOMERASE"/>
    <property type="match status" value="1"/>
</dbReference>
<protein>
    <recommendedName>
        <fullName evidence="2">C2 domain-containing protein</fullName>
    </recommendedName>
</protein>
<dbReference type="PROSITE" id="PS50004">
    <property type="entry name" value="C2"/>
    <property type="match status" value="1"/>
</dbReference>
<dbReference type="InterPro" id="IPR035892">
    <property type="entry name" value="C2_domain_sf"/>
</dbReference>
<reference evidence="3 4" key="1">
    <citation type="submission" date="2024-03" db="EMBL/GenBank/DDBJ databases">
        <title>Adaptation during the transition from Ophiocordyceps entomopathogen to insect associate is accompanied by gene loss and intensified selection.</title>
        <authorList>
            <person name="Ward C.M."/>
            <person name="Onetto C.A."/>
            <person name="Borneman A.R."/>
        </authorList>
    </citation>
    <scope>NUCLEOTIDE SEQUENCE [LARGE SCALE GENOMIC DNA]</scope>
    <source>
        <strain evidence="3">AWRI1</strain>
        <tissue evidence="3">Single Adult Female</tissue>
    </source>
</reference>
<gene>
    <name evidence="3" type="ORF">V9T40_011147</name>
</gene>
<dbReference type="InterPro" id="IPR040478">
    <property type="entry name" value="FKBP_N_2"/>
</dbReference>
<dbReference type="Gene3D" id="2.60.40.150">
    <property type="entry name" value="C2 domain"/>
    <property type="match status" value="1"/>
</dbReference>
<evidence type="ECO:0000259" key="2">
    <source>
        <dbReference type="PROSITE" id="PS50004"/>
    </source>
</evidence>
<evidence type="ECO:0000313" key="4">
    <source>
        <dbReference type="Proteomes" id="UP001367676"/>
    </source>
</evidence>
<dbReference type="Proteomes" id="UP001367676">
    <property type="component" value="Unassembled WGS sequence"/>
</dbReference>
<dbReference type="AlphaFoldDB" id="A0AAN9XXV7"/>
<feature type="region of interest" description="Disordered" evidence="1">
    <location>
        <begin position="1"/>
        <end position="30"/>
    </location>
</feature>
<dbReference type="EMBL" id="JBBCAQ010000037">
    <property type="protein sequence ID" value="KAK7573956.1"/>
    <property type="molecule type" value="Genomic_DNA"/>
</dbReference>
<dbReference type="InterPro" id="IPR050754">
    <property type="entry name" value="FKBP4/5/8-like"/>
</dbReference>
<keyword evidence="4" id="KW-1185">Reference proteome</keyword>
<dbReference type="Pfam" id="PF18023">
    <property type="entry name" value="FKBP_N_2"/>
    <property type="match status" value="1"/>
</dbReference>
<dbReference type="SUPFAM" id="SSF49562">
    <property type="entry name" value="C2 domain (Calcium/lipid-binding domain, CaLB)"/>
    <property type="match status" value="1"/>
</dbReference>
<sequence length="616" mass="69926">MDSTENKVNPGSNTLSTLERGLKNSSSSPQISGFWLKSQSMLDMACTTHIESGQNSKSTDNVAQKYGLDASLYGNAHLSKSMEAVSRVWKSMDDFVNDEGFIDLPNGAIHFVASYSSNARKLVIQIEKIEGLAPKGIDRSKYDCIVKLTMLPHEKHIKFSKTIPAHSTLNLKENFIFSVKDPTKKVLRLSVYDAEFLGKYDAVGHALFYVEDALTHDQKSHALKLYRQSMPDIQAGSIKIVLKYNKGTELLNIFIDEAYNLPVLSGKCKSYLKLTQHQFGRKVKEIYSPHVSAIQQCRYQFMVDLKVDSLALQNSFIVISVKGKNSLRLYFCIDDPVSVDMNKHTPQRIPIHCYVGKEVVSKKNAYPDRPREGAECTVFLSNLYVEDTSNFIHSEYFKPDVDIRDLCITIGEADCDLDRGLEKALCCMDAGEESKVTLCRNGQEITVFVKLIKFDNPSPIFEWSDEEKLRIASNHKEKGNKLFIEKRHIDAFHRFSKAVKLVIAVSDDSTSGKNDLYSTLCNNMAACQLYFQNYDYVVDLCKKVLFRTPDNVKSLTRRMDAYVGLRDFENAHADATKILQLNPSDKYTKNKLELINKKLADQHVRYVKMVKQMFTS</sequence>
<dbReference type="Pfam" id="PF00168">
    <property type="entry name" value="C2"/>
    <property type="match status" value="1"/>
</dbReference>
<name>A0AAN9XXV7_9HEMI</name>
<organism evidence="3 4">
    <name type="scientific">Parthenolecanium corni</name>
    <dbReference type="NCBI Taxonomy" id="536013"/>
    <lineage>
        <taxon>Eukaryota</taxon>
        <taxon>Metazoa</taxon>
        <taxon>Ecdysozoa</taxon>
        <taxon>Arthropoda</taxon>
        <taxon>Hexapoda</taxon>
        <taxon>Insecta</taxon>
        <taxon>Pterygota</taxon>
        <taxon>Neoptera</taxon>
        <taxon>Paraneoptera</taxon>
        <taxon>Hemiptera</taxon>
        <taxon>Sternorrhyncha</taxon>
        <taxon>Coccoidea</taxon>
        <taxon>Coccidae</taxon>
        <taxon>Parthenolecanium</taxon>
    </lineage>
</organism>
<feature type="domain" description="C2" evidence="2">
    <location>
        <begin position="105"/>
        <end position="223"/>
    </location>
</feature>
<dbReference type="SUPFAM" id="SSF48452">
    <property type="entry name" value="TPR-like"/>
    <property type="match status" value="1"/>
</dbReference>
<dbReference type="PANTHER" id="PTHR46512:SF10">
    <property type="entry name" value="FK506-BINDING PROTEIN-LIKE"/>
    <property type="match status" value="1"/>
</dbReference>
<evidence type="ECO:0000313" key="3">
    <source>
        <dbReference type="EMBL" id="KAK7573956.1"/>
    </source>
</evidence>
<dbReference type="InterPro" id="IPR011990">
    <property type="entry name" value="TPR-like_helical_dom_sf"/>
</dbReference>
<dbReference type="InterPro" id="IPR000008">
    <property type="entry name" value="C2_dom"/>
</dbReference>
<proteinExistence type="predicted"/>